<organism evidence="1 2">
    <name type="scientific">Handroanthus impetiginosus</name>
    <dbReference type="NCBI Taxonomy" id="429701"/>
    <lineage>
        <taxon>Eukaryota</taxon>
        <taxon>Viridiplantae</taxon>
        <taxon>Streptophyta</taxon>
        <taxon>Embryophyta</taxon>
        <taxon>Tracheophyta</taxon>
        <taxon>Spermatophyta</taxon>
        <taxon>Magnoliopsida</taxon>
        <taxon>eudicotyledons</taxon>
        <taxon>Gunneridae</taxon>
        <taxon>Pentapetalae</taxon>
        <taxon>asterids</taxon>
        <taxon>lamiids</taxon>
        <taxon>Lamiales</taxon>
        <taxon>Bignoniaceae</taxon>
        <taxon>Crescentiina</taxon>
        <taxon>Tabebuia alliance</taxon>
        <taxon>Handroanthus</taxon>
    </lineage>
</organism>
<dbReference type="STRING" id="429701.A0A2G9GP52"/>
<accession>A0A2G9GP52</accession>
<evidence type="ECO:0000313" key="1">
    <source>
        <dbReference type="EMBL" id="PIN06992.1"/>
    </source>
</evidence>
<comment type="caution">
    <text evidence="1">The sequence shown here is derived from an EMBL/GenBank/DDBJ whole genome shotgun (WGS) entry which is preliminary data.</text>
</comment>
<dbReference type="OrthoDB" id="372421at2759"/>
<sequence>MLRNITEEETLRGRCFTGMCFEKVELESAEAQEALLAAAAKHRVPCTETLADVAAHCNVKKLASRHVKDATDKLYMWVLLRKKEMLYSEARVLGLGPRFMSIYISKLAIERRIYYDEVEGLTVEWLDATSTLVLSHSMHKRSSRRSSPGKLRSLEETALIVSPVDLDPEMNLRGDFGGDNAEVQRCEPAFFPVTINLLSTIPVALHAVGGDDGPLDIVARLYVSSYFH</sequence>
<dbReference type="PANTHER" id="PTHR23355:SF9">
    <property type="entry name" value="DIS3-LIKE EXONUCLEASE 2"/>
    <property type="match status" value="1"/>
</dbReference>
<proteinExistence type="predicted"/>
<dbReference type="GO" id="GO:0000932">
    <property type="term" value="C:P-body"/>
    <property type="evidence" value="ECO:0007669"/>
    <property type="project" value="TreeGrafter"/>
</dbReference>
<reference evidence="2" key="1">
    <citation type="journal article" date="2018" name="Gigascience">
        <title>Genome assembly of the Pink Ipe (Handroanthus impetiginosus, Bignoniaceae), a highly valued, ecologically keystone Neotropical timber forest tree.</title>
        <authorList>
            <person name="Silva-Junior O.B."/>
            <person name="Grattapaglia D."/>
            <person name="Novaes E."/>
            <person name="Collevatti R.G."/>
        </authorList>
    </citation>
    <scope>NUCLEOTIDE SEQUENCE [LARGE SCALE GENOMIC DNA]</scope>
    <source>
        <strain evidence="2">cv. UFG-1</strain>
    </source>
</reference>
<dbReference type="AlphaFoldDB" id="A0A2G9GP52"/>
<dbReference type="GO" id="GO:0006402">
    <property type="term" value="P:mRNA catabolic process"/>
    <property type="evidence" value="ECO:0007669"/>
    <property type="project" value="TreeGrafter"/>
</dbReference>
<evidence type="ECO:0000313" key="2">
    <source>
        <dbReference type="Proteomes" id="UP000231279"/>
    </source>
</evidence>
<gene>
    <name evidence="1" type="ORF">CDL12_20449</name>
</gene>
<dbReference type="GO" id="GO:0000175">
    <property type="term" value="F:3'-5'-RNA exonuclease activity"/>
    <property type="evidence" value="ECO:0007669"/>
    <property type="project" value="TreeGrafter"/>
</dbReference>
<dbReference type="PANTHER" id="PTHR23355">
    <property type="entry name" value="RIBONUCLEASE"/>
    <property type="match status" value="1"/>
</dbReference>
<dbReference type="EMBL" id="NKXS01004253">
    <property type="protein sequence ID" value="PIN06992.1"/>
    <property type="molecule type" value="Genomic_DNA"/>
</dbReference>
<protein>
    <submittedName>
        <fullName evidence="1">Uncharacterized protein</fullName>
    </submittedName>
</protein>
<dbReference type="Proteomes" id="UP000231279">
    <property type="component" value="Unassembled WGS sequence"/>
</dbReference>
<dbReference type="InterPro" id="IPR050180">
    <property type="entry name" value="RNR_Ribonuclease"/>
</dbReference>
<name>A0A2G9GP52_9LAMI</name>
<keyword evidence="2" id="KW-1185">Reference proteome</keyword>